<dbReference type="SUPFAM" id="SSF56112">
    <property type="entry name" value="Protein kinase-like (PK-like)"/>
    <property type="match status" value="1"/>
</dbReference>
<dbReference type="EMBL" id="CAKKLH010000193">
    <property type="protein sequence ID" value="CAH0105680.1"/>
    <property type="molecule type" value="Genomic_DNA"/>
</dbReference>
<dbReference type="Proteomes" id="UP000789390">
    <property type="component" value="Unassembled WGS sequence"/>
</dbReference>
<reference evidence="2" key="1">
    <citation type="submission" date="2021-11" db="EMBL/GenBank/DDBJ databases">
        <authorList>
            <person name="Schell T."/>
        </authorList>
    </citation>
    <scope>NUCLEOTIDE SEQUENCE</scope>
    <source>
        <strain evidence="2">M5</strain>
    </source>
</reference>
<keyword evidence="3" id="KW-1185">Reference proteome</keyword>
<protein>
    <submittedName>
        <fullName evidence="2">Uncharacterized protein</fullName>
    </submittedName>
</protein>
<organism evidence="2 3">
    <name type="scientific">Daphnia galeata</name>
    <dbReference type="NCBI Taxonomy" id="27404"/>
    <lineage>
        <taxon>Eukaryota</taxon>
        <taxon>Metazoa</taxon>
        <taxon>Ecdysozoa</taxon>
        <taxon>Arthropoda</taxon>
        <taxon>Crustacea</taxon>
        <taxon>Branchiopoda</taxon>
        <taxon>Diplostraca</taxon>
        <taxon>Cladocera</taxon>
        <taxon>Anomopoda</taxon>
        <taxon>Daphniidae</taxon>
        <taxon>Daphnia</taxon>
    </lineage>
</organism>
<feature type="region of interest" description="Disordered" evidence="1">
    <location>
        <begin position="1"/>
        <end position="35"/>
    </location>
</feature>
<comment type="caution">
    <text evidence="2">The sequence shown here is derived from an EMBL/GenBank/DDBJ whole genome shotgun (WGS) entry which is preliminary data.</text>
</comment>
<dbReference type="AlphaFoldDB" id="A0A8J2WIK3"/>
<gene>
    <name evidence="2" type="ORF">DGAL_LOCUS8744</name>
</gene>
<evidence type="ECO:0000313" key="3">
    <source>
        <dbReference type="Proteomes" id="UP000789390"/>
    </source>
</evidence>
<feature type="compositionally biased region" description="Low complexity" evidence="1">
    <location>
        <begin position="24"/>
        <end position="34"/>
    </location>
</feature>
<evidence type="ECO:0000313" key="2">
    <source>
        <dbReference type="EMBL" id="CAH0105680.1"/>
    </source>
</evidence>
<sequence>MQFPDDGGSAAAGTAPVEFDDANSGSSGSSSRCSESARRLIRGLLTVDPQKRVRSLRTLKNHAFYHHFDFESLASKKMDPFPLLEKQRIKRRHFPDETASDAIIFD</sequence>
<dbReference type="Gene3D" id="1.10.510.10">
    <property type="entry name" value="Transferase(Phosphotransferase) domain 1"/>
    <property type="match status" value="1"/>
</dbReference>
<evidence type="ECO:0000256" key="1">
    <source>
        <dbReference type="SAM" id="MobiDB-lite"/>
    </source>
</evidence>
<accession>A0A8J2WIK3</accession>
<dbReference type="InterPro" id="IPR011009">
    <property type="entry name" value="Kinase-like_dom_sf"/>
</dbReference>
<name>A0A8J2WIK3_9CRUS</name>
<dbReference type="OrthoDB" id="3205605at2759"/>
<proteinExistence type="predicted"/>